<evidence type="ECO:0000313" key="2">
    <source>
        <dbReference type="EMBL" id="KGY10023.1"/>
    </source>
</evidence>
<dbReference type="OrthoDB" id="6242689at2"/>
<dbReference type="SUPFAM" id="SSF53649">
    <property type="entry name" value="Alkaline phosphatase-like"/>
    <property type="match status" value="1"/>
</dbReference>
<dbReference type="Pfam" id="PF01663">
    <property type="entry name" value="Phosphodiest"/>
    <property type="match status" value="1"/>
</dbReference>
<dbReference type="RefSeq" id="WP_038188102.1">
    <property type="nucleotide sequence ID" value="NZ_JRWP01000004.1"/>
</dbReference>
<sequence length="959" mass="108740">MGWFRSNKLNLAVCAALVLPTTSHAEVGQTPLIGGLFNSSEVLKNQIADSLSYSTRFARDMTLFTVGGLTLEAYLLTLPLDAKTKAKVMAQLANPNYAIPLGYFLYQFYDRYTGIGNEDTFKQYLKTVYDDEVLTGFEHSLFTLSEQSAQPEKEHHKDQAHREGLKVDRHFMASMVTVYDALVQVGEWQDLDRLPDTYTYLSNRPEDLALVAKIQPIVVGILNQVGQGMDEGDMKNAILAIAQDGLPQYVDKTNNKAQAITISLIDFVRLNVLKAYRQFVFQDERQHKLNDWLQTNFDDNPESVIAFLESQQNRRFAVQITVDGLQQGLMEGLVDPEKPFIKHAYQQHLTLTAKQPAFAQATPDHVQSVRFLEILSEQTYKDPHYLPFFKRLYRDHSDSIAQVGISSTPTISVRNLPIIKTGAKVSGKEGTGIPNFHFVDREQDRAYYFFGNDALQLDRLMQVNKVQTMFDRLVHLKTLNCNAQYDWNAHTSYDGLVNLGAGEALRDFGEKRCLRELDERSVVEVELTKKRQSLIDNIQGYQDIPVWDFYTRLTRKWKIEQDLEDYTKLDGKGMPDFTLIYNPWPDHFAHFVGPFSDEIIMPSGELNRLDYWITSVEQAYKRAGVYHNTLFGMAGDHGLAPVYHALNPEKAIFPPLEKQLGYPLIIRKISSDEGEGPKITNALSYPSNKNIDVVVASTAGGNFMMDMFNSQQGWHVQPVYHELTQWAPVNAPQGETVDIIQRSLDYLGASLDYLVVRESQCSEQSCHIRLVSTREGQRVDEEIIRKGDRFFYRGLNDKPRLLQTQILNPYLPAPTDAALSRFGQLVDKCLYQAEVSNPNSWCNAEEWKSLTRFTPRPDSVVELAQLYAEDRAGTINLFPAEGVGYNTKVPGRHAGESYLEKDAFIGFWGEPIGKNVTPLQSEANGSLAPTLYQYLTGEEVVVNENGWGYPSLLNKLDIQ</sequence>
<comment type="caution">
    <text evidence="2">The sequence shown here is derived from an EMBL/GenBank/DDBJ whole genome shotgun (WGS) entry which is preliminary data.</text>
</comment>
<evidence type="ECO:0000256" key="1">
    <source>
        <dbReference type="SAM" id="SignalP"/>
    </source>
</evidence>
<protein>
    <submittedName>
        <fullName evidence="2">Nucleotide pyrophosphatase</fullName>
    </submittedName>
</protein>
<dbReference type="AlphaFoldDB" id="A0A0A5JQ25"/>
<keyword evidence="1" id="KW-0732">Signal</keyword>
<proteinExistence type="predicted"/>
<accession>A0A0A5JQ25</accession>
<reference evidence="2 3" key="1">
    <citation type="submission" date="2014-10" db="EMBL/GenBank/DDBJ databases">
        <title>Genome sequencing of Vibrio sinaloensis T08.</title>
        <authorList>
            <person name="Chan K.-G."/>
            <person name="Mohamad N.I."/>
        </authorList>
    </citation>
    <scope>NUCLEOTIDE SEQUENCE [LARGE SCALE GENOMIC DNA]</scope>
    <source>
        <strain evidence="2 3">T08</strain>
    </source>
</reference>
<gene>
    <name evidence="2" type="ORF">NM06_03655</name>
</gene>
<dbReference type="Proteomes" id="UP000030451">
    <property type="component" value="Unassembled WGS sequence"/>
</dbReference>
<feature type="signal peptide" evidence="1">
    <location>
        <begin position="1"/>
        <end position="25"/>
    </location>
</feature>
<feature type="chain" id="PRO_5002024667" evidence="1">
    <location>
        <begin position="26"/>
        <end position="959"/>
    </location>
</feature>
<dbReference type="STRING" id="379097.SE23_06855"/>
<name>A0A0A5JQ25_PHOS4</name>
<organism evidence="2 3">
    <name type="scientific">Photobacterium sp. (strain ATCC 43367)</name>
    <dbReference type="NCBI Taxonomy" id="379097"/>
    <lineage>
        <taxon>Bacteria</taxon>
        <taxon>Pseudomonadati</taxon>
        <taxon>Pseudomonadota</taxon>
        <taxon>Gammaproteobacteria</taxon>
        <taxon>Vibrionales</taxon>
        <taxon>Vibrionaceae</taxon>
        <taxon>Vibrio</taxon>
        <taxon>Vibrio oreintalis group</taxon>
    </lineage>
</organism>
<dbReference type="Gene3D" id="3.40.720.10">
    <property type="entry name" value="Alkaline Phosphatase, subunit A"/>
    <property type="match status" value="1"/>
</dbReference>
<dbReference type="EMBL" id="JRWP01000004">
    <property type="protein sequence ID" value="KGY10023.1"/>
    <property type="molecule type" value="Genomic_DNA"/>
</dbReference>
<dbReference type="InterPro" id="IPR017850">
    <property type="entry name" value="Alkaline_phosphatase_core_sf"/>
</dbReference>
<evidence type="ECO:0000313" key="3">
    <source>
        <dbReference type="Proteomes" id="UP000030451"/>
    </source>
</evidence>
<dbReference type="InterPro" id="IPR002591">
    <property type="entry name" value="Phosphodiest/P_Trfase"/>
</dbReference>